<sequence>MQRWPAAPKPAPTSALIACSRFASGSRIAWFFAPIIACTRLPCWLPRLYTCVPTAVEPTNEIAFTSGCVQIASTTSLPPCTTFSTPFGTPASIASSTSSIVDIGSCSDGFSTNVLPHTIAIGNIHSGIIAGKLNGVMPAHTPSGWRSV</sequence>
<protein>
    <submittedName>
        <fullName evidence="1">Uncharacterized protein</fullName>
    </submittedName>
</protein>
<reference evidence="1 2" key="1">
    <citation type="submission" date="2008-03" db="EMBL/GenBank/DDBJ databases">
        <title>Sequencing of the draft genome and assembly of Burkholderia ambifaria MEX-5.</title>
        <authorList>
            <consortium name="US DOE Joint Genome Institute (JGI-PGF)"/>
            <person name="Copeland A."/>
            <person name="Lucas S."/>
            <person name="Lapidus A."/>
            <person name="Glavina del Rio T."/>
            <person name="Dalin E."/>
            <person name="Tice H."/>
            <person name="Bruce D."/>
            <person name="Goodwin L."/>
            <person name="Pitluck S."/>
            <person name="Larimer F."/>
            <person name="Land M.L."/>
            <person name="Hauser L."/>
            <person name="Tiedje J."/>
            <person name="Richardson P."/>
        </authorList>
    </citation>
    <scope>NUCLEOTIDE SEQUENCE [LARGE SCALE GENOMIC DNA]</scope>
    <source>
        <strain evidence="1 2">MEX-5</strain>
    </source>
</reference>
<dbReference type="Proteomes" id="UP000004814">
    <property type="component" value="Unassembled WGS sequence"/>
</dbReference>
<organism evidence="1 2">
    <name type="scientific">Burkholderia ambifaria MEX-5</name>
    <dbReference type="NCBI Taxonomy" id="396597"/>
    <lineage>
        <taxon>Bacteria</taxon>
        <taxon>Pseudomonadati</taxon>
        <taxon>Pseudomonadota</taxon>
        <taxon>Betaproteobacteria</taxon>
        <taxon>Burkholderiales</taxon>
        <taxon>Burkholderiaceae</taxon>
        <taxon>Burkholderia</taxon>
        <taxon>Burkholderia cepacia complex</taxon>
    </lineage>
</organism>
<dbReference type="EMBL" id="ABLK01000037">
    <property type="protein sequence ID" value="EDT42480.1"/>
    <property type="molecule type" value="Genomic_DNA"/>
</dbReference>
<dbReference type="AlphaFoldDB" id="B1T1P4"/>
<accession>B1T1P4</accession>
<proteinExistence type="predicted"/>
<evidence type="ECO:0000313" key="2">
    <source>
        <dbReference type="Proteomes" id="UP000004814"/>
    </source>
</evidence>
<gene>
    <name evidence="1" type="ORF">BamMEX5DRAFT_1710</name>
</gene>
<comment type="caution">
    <text evidence="1">The sequence shown here is derived from an EMBL/GenBank/DDBJ whole genome shotgun (WGS) entry which is preliminary data.</text>
</comment>
<name>B1T1P4_9BURK</name>
<evidence type="ECO:0000313" key="1">
    <source>
        <dbReference type="EMBL" id="EDT42480.1"/>
    </source>
</evidence>